<dbReference type="FunFam" id="3.40.50.1820:FF:000107">
    <property type="entry name" value="Palmitoyl-protein thioesterase 1"/>
    <property type="match status" value="1"/>
</dbReference>
<keyword evidence="4 9" id="KW-0732">Signal</keyword>
<evidence type="ECO:0000256" key="4">
    <source>
        <dbReference type="ARBA" id="ARBA00022729"/>
    </source>
</evidence>
<organism evidence="10 11">
    <name type="scientific">Actinomortierella ambigua</name>
    <dbReference type="NCBI Taxonomy" id="1343610"/>
    <lineage>
        <taxon>Eukaryota</taxon>
        <taxon>Fungi</taxon>
        <taxon>Fungi incertae sedis</taxon>
        <taxon>Mucoromycota</taxon>
        <taxon>Mortierellomycotina</taxon>
        <taxon>Mortierellomycetes</taxon>
        <taxon>Mortierellales</taxon>
        <taxon>Mortierellaceae</taxon>
        <taxon>Actinomortierella</taxon>
    </lineage>
</organism>
<dbReference type="Proteomes" id="UP000807716">
    <property type="component" value="Unassembled WGS sequence"/>
</dbReference>
<keyword evidence="6" id="KW-1015">Disulfide bond</keyword>
<protein>
    <recommendedName>
        <fullName evidence="3">Palmitoyl-protein thioesterase 1</fullName>
        <ecNumber evidence="2">3.1.2.22</ecNumber>
    </recommendedName>
    <alternativeName>
        <fullName evidence="8">Palmitoyl-protein hydrolase 1</fullName>
    </alternativeName>
</protein>
<name>A0A9P6QAE2_9FUNG</name>
<gene>
    <name evidence="10" type="ORF">DFQ27_002444</name>
</gene>
<evidence type="ECO:0000256" key="9">
    <source>
        <dbReference type="SAM" id="SignalP"/>
    </source>
</evidence>
<evidence type="ECO:0000256" key="7">
    <source>
        <dbReference type="ARBA" id="ARBA00023180"/>
    </source>
</evidence>
<evidence type="ECO:0000256" key="6">
    <source>
        <dbReference type="ARBA" id="ARBA00023157"/>
    </source>
</evidence>
<keyword evidence="11" id="KW-1185">Reference proteome</keyword>
<dbReference type="PANTHER" id="PTHR11247:SF8">
    <property type="entry name" value="PALMITOYL-PROTEIN THIOESTERASE 1"/>
    <property type="match status" value="1"/>
</dbReference>
<dbReference type="EC" id="3.1.2.22" evidence="2"/>
<dbReference type="Pfam" id="PF02089">
    <property type="entry name" value="Palm_thioest"/>
    <property type="match status" value="1"/>
</dbReference>
<dbReference type="PANTHER" id="PTHR11247">
    <property type="entry name" value="PALMITOYL-PROTEIN THIOESTERASE/DOLICHYLDIPHOSPHATASE 1"/>
    <property type="match status" value="1"/>
</dbReference>
<dbReference type="SUPFAM" id="SSF53474">
    <property type="entry name" value="alpha/beta-Hydrolases"/>
    <property type="match status" value="1"/>
</dbReference>
<evidence type="ECO:0000313" key="11">
    <source>
        <dbReference type="Proteomes" id="UP000807716"/>
    </source>
</evidence>
<dbReference type="Gene3D" id="3.40.50.1820">
    <property type="entry name" value="alpha/beta hydrolase"/>
    <property type="match status" value="1"/>
</dbReference>
<dbReference type="InterPro" id="IPR002472">
    <property type="entry name" value="Palm_thioest"/>
</dbReference>
<evidence type="ECO:0000256" key="1">
    <source>
        <dbReference type="ARBA" id="ARBA00010758"/>
    </source>
</evidence>
<comment type="similarity">
    <text evidence="1">Belongs to the palmitoyl-protein thioesterase family.</text>
</comment>
<reference evidence="10" key="1">
    <citation type="journal article" date="2020" name="Fungal Divers.">
        <title>Resolving the Mortierellaceae phylogeny through synthesis of multi-gene phylogenetics and phylogenomics.</title>
        <authorList>
            <person name="Vandepol N."/>
            <person name="Liber J."/>
            <person name="Desiro A."/>
            <person name="Na H."/>
            <person name="Kennedy M."/>
            <person name="Barry K."/>
            <person name="Grigoriev I.V."/>
            <person name="Miller A.N."/>
            <person name="O'Donnell K."/>
            <person name="Stajich J.E."/>
            <person name="Bonito G."/>
        </authorList>
    </citation>
    <scope>NUCLEOTIDE SEQUENCE</scope>
    <source>
        <strain evidence="10">BC1065</strain>
    </source>
</reference>
<dbReference type="OrthoDB" id="10263094at2759"/>
<proteinExistence type="inferred from homology"/>
<evidence type="ECO:0000256" key="2">
    <source>
        <dbReference type="ARBA" id="ARBA00012423"/>
    </source>
</evidence>
<dbReference type="EMBL" id="JAAAJB010000191">
    <property type="protein sequence ID" value="KAG0262315.1"/>
    <property type="molecule type" value="Genomic_DNA"/>
</dbReference>
<feature type="chain" id="PRO_5040479718" description="Palmitoyl-protein thioesterase 1" evidence="9">
    <location>
        <begin position="23"/>
        <end position="363"/>
    </location>
</feature>
<feature type="signal peptide" evidence="9">
    <location>
        <begin position="1"/>
        <end position="22"/>
    </location>
</feature>
<dbReference type="AlphaFoldDB" id="A0A9P6QAE2"/>
<comment type="caution">
    <text evidence="10">The sequence shown here is derived from an EMBL/GenBank/DDBJ whole genome shotgun (WGS) entry which is preliminary data.</text>
</comment>
<evidence type="ECO:0000256" key="3">
    <source>
        <dbReference type="ARBA" id="ARBA00014212"/>
    </source>
</evidence>
<dbReference type="PRINTS" id="PR00414">
    <property type="entry name" value="PPTHIESTRASE"/>
</dbReference>
<keyword evidence="5" id="KW-0378">Hydrolase</keyword>
<evidence type="ECO:0000256" key="8">
    <source>
        <dbReference type="ARBA" id="ARBA00031934"/>
    </source>
</evidence>
<keyword evidence="7" id="KW-0325">Glycoprotein</keyword>
<evidence type="ECO:0000313" key="10">
    <source>
        <dbReference type="EMBL" id="KAG0262315.1"/>
    </source>
</evidence>
<dbReference type="GO" id="GO:0008474">
    <property type="term" value="F:palmitoyl-(protein) hydrolase activity"/>
    <property type="evidence" value="ECO:0007669"/>
    <property type="project" value="UniProtKB-EC"/>
</dbReference>
<accession>A0A9P6QAE2</accession>
<sequence>MHITLKAALSISALALLAQVHGQLVWSNNENHKSGGHVPPPAPRPVVFYHGMGDSAHSKGMEELFESVRTLAPTIYIHSVQLAESESDDKKAGFFGNVNDQVDIVCKQLKENPHLEGGFNAVGFSQGGQFLRAYVQRCNDPPIHNLITFGSQHAGVSDIPGCVNSDPSCSLMRTIVKAGVYSSYVQNRVVQAQYYKDPHNIPRYLESSIFLPYLNNELGAKNASYAENLKKLNALVMFLFEEDITVKPKETSWFGFEDENGNIVDLEDQDIYIEDWLGLKEMDEKNKLIYETLKGEHMQFSLEEFAEKVTIPFLLELEEPGLSTKARSQLNRLRIKQLRQQQQQQHDYQRHSRESRFKLQILD</sequence>
<evidence type="ECO:0000256" key="5">
    <source>
        <dbReference type="ARBA" id="ARBA00022801"/>
    </source>
</evidence>
<dbReference type="InterPro" id="IPR029058">
    <property type="entry name" value="AB_hydrolase_fold"/>
</dbReference>